<organism evidence="1 2">
    <name type="scientific">Rhizophagus irregularis</name>
    <dbReference type="NCBI Taxonomy" id="588596"/>
    <lineage>
        <taxon>Eukaryota</taxon>
        <taxon>Fungi</taxon>
        <taxon>Fungi incertae sedis</taxon>
        <taxon>Mucoromycota</taxon>
        <taxon>Glomeromycotina</taxon>
        <taxon>Glomeromycetes</taxon>
        <taxon>Glomerales</taxon>
        <taxon>Glomeraceae</taxon>
        <taxon>Rhizophagus</taxon>
    </lineage>
</organism>
<reference evidence="1" key="1">
    <citation type="submission" date="2020-05" db="EMBL/GenBank/DDBJ databases">
        <authorList>
            <person name="Rincon C."/>
            <person name="Sanders R I."/>
            <person name="Robbins C."/>
            <person name="Chaturvedi A."/>
        </authorList>
    </citation>
    <scope>NUCLEOTIDE SEQUENCE</scope>
    <source>
        <strain evidence="1">CHB12</strain>
    </source>
</reference>
<name>A0A915ZI28_9GLOM</name>
<accession>A0A915ZI28</accession>
<evidence type="ECO:0000313" key="2">
    <source>
        <dbReference type="Proteomes" id="UP000684084"/>
    </source>
</evidence>
<proteinExistence type="predicted"/>
<dbReference type="EMBL" id="CAGKOT010000037">
    <property type="protein sequence ID" value="CAB5377454.1"/>
    <property type="molecule type" value="Genomic_DNA"/>
</dbReference>
<comment type="caution">
    <text evidence="1">The sequence shown here is derived from an EMBL/GenBank/DDBJ whole genome shotgun (WGS) entry which is preliminary data.</text>
</comment>
<dbReference type="Proteomes" id="UP000684084">
    <property type="component" value="Unassembled WGS sequence"/>
</dbReference>
<gene>
    <name evidence="1" type="ORF">CHRIB12_LOCUS15775</name>
</gene>
<protein>
    <submittedName>
        <fullName evidence="1">Uncharacterized protein</fullName>
    </submittedName>
</protein>
<evidence type="ECO:0000313" key="1">
    <source>
        <dbReference type="EMBL" id="CAB5377454.1"/>
    </source>
</evidence>
<dbReference type="AlphaFoldDB" id="A0A915ZI28"/>
<sequence length="95" mass="10958">MIFHLDFRIFIGQILSLNSYISKCSSINFSSNDYISNEIEFDIDIESNGSNVIKTKRNIKELSINSCENNGKRIKINSSYSRTSFTISQKTIMKY</sequence>
<dbReference type="VEuPathDB" id="FungiDB:RhiirFUN_000302"/>